<dbReference type="EMBL" id="FN654404">
    <property type="protein sequence ID" value="CBY33238.1"/>
    <property type="molecule type" value="Genomic_DNA"/>
</dbReference>
<accession>E4YCH1</accession>
<sequence length="33" mass="4091">MKKFQTRYRQNNSFHNETKLYRFVALKRAGGNW</sequence>
<proteinExistence type="predicted"/>
<dbReference type="Proteomes" id="UP000011014">
    <property type="component" value="Unassembled WGS sequence"/>
</dbReference>
<name>E4YCH1_OIKDI</name>
<dbReference type="AlphaFoldDB" id="E4YCH1"/>
<reference evidence="1" key="1">
    <citation type="journal article" date="2010" name="Science">
        <title>Plasticity of animal genome architecture unmasked by rapid evolution of a pelagic tunicate.</title>
        <authorList>
            <person name="Denoeud F."/>
            <person name="Henriet S."/>
            <person name="Mungpakdee S."/>
            <person name="Aury J.M."/>
            <person name="Da Silva C."/>
            <person name="Brinkmann H."/>
            <person name="Mikhaleva J."/>
            <person name="Olsen L.C."/>
            <person name="Jubin C."/>
            <person name="Canestro C."/>
            <person name="Bouquet J.M."/>
            <person name="Danks G."/>
            <person name="Poulain J."/>
            <person name="Campsteijn C."/>
            <person name="Adamski M."/>
            <person name="Cross I."/>
            <person name="Yadetie F."/>
            <person name="Muffato M."/>
            <person name="Louis A."/>
            <person name="Butcher S."/>
            <person name="Tsagkogeorga G."/>
            <person name="Konrad A."/>
            <person name="Singh S."/>
            <person name="Jensen M.F."/>
            <person name="Cong E.H."/>
            <person name="Eikeseth-Otteraa H."/>
            <person name="Noel B."/>
            <person name="Anthouard V."/>
            <person name="Porcel B.M."/>
            <person name="Kachouri-Lafond R."/>
            <person name="Nishino A."/>
            <person name="Ugolini M."/>
            <person name="Chourrout P."/>
            <person name="Nishida H."/>
            <person name="Aasland R."/>
            <person name="Huzurbazar S."/>
            <person name="Westhof E."/>
            <person name="Delsuc F."/>
            <person name="Lehrach H."/>
            <person name="Reinhardt R."/>
            <person name="Weissenbach J."/>
            <person name="Roy S.W."/>
            <person name="Artiguenave F."/>
            <person name="Postlethwait J.H."/>
            <person name="Manak J.R."/>
            <person name="Thompson E.M."/>
            <person name="Jaillon O."/>
            <person name="Du Pasquier L."/>
            <person name="Boudinot P."/>
            <person name="Liberles D.A."/>
            <person name="Volff J.N."/>
            <person name="Philippe H."/>
            <person name="Lenhard B."/>
            <person name="Roest Crollius H."/>
            <person name="Wincker P."/>
            <person name="Chourrout D."/>
        </authorList>
    </citation>
    <scope>NUCLEOTIDE SEQUENCE [LARGE SCALE GENOMIC DNA]</scope>
</reference>
<organism evidence="1">
    <name type="scientific">Oikopleura dioica</name>
    <name type="common">Tunicate</name>
    <dbReference type="NCBI Taxonomy" id="34765"/>
    <lineage>
        <taxon>Eukaryota</taxon>
        <taxon>Metazoa</taxon>
        <taxon>Chordata</taxon>
        <taxon>Tunicata</taxon>
        <taxon>Appendicularia</taxon>
        <taxon>Copelata</taxon>
        <taxon>Oikopleuridae</taxon>
        <taxon>Oikopleura</taxon>
    </lineage>
</organism>
<protein>
    <submittedName>
        <fullName evidence="1">Uncharacterized protein</fullName>
    </submittedName>
</protein>
<evidence type="ECO:0000313" key="1">
    <source>
        <dbReference type="EMBL" id="CBY33238.1"/>
    </source>
</evidence>
<gene>
    <name evidence="1" type="ORF">GSOID_T00021138001</name>
</gene>